<evidence type="ECO:0000256" key="8">
    <source>
        <dbReference type="ARBA" id="ARBA00023065"/>
    </source>
</evidence>
<dbReference type="RefSeq" id="WP_035021564.1">
    <property type="nucleotide sequence ID" value="NZ_CP084916.1"/>
</dbReference>
<keyword evidence="5 10" id="KW-0812">Transmembrane</keyword>
<evidence type="ECO:0000256" key="7">
    <source>
        <dbReference type="ARBA" id="ARBA00022989"/>
    </source>
</evidence>
<gene>
    <name evidence="11" type="ORF">SAMN04487752_2285</name>
</gene>
<feature type="transmembrane region" description="Helical" evidence="10">
    <location>
        <begin position="380"/>
        <end position="398"/>
    </location>
</feature>
<keyword evidence="3" id="KW-1003">Cell membrane</keyword>
<accession>A0A1H1AW96</accession>
<feature type="transmembrane region" description="Helical" evidence="10">
    <location>
        <begin position="81"/>
        <end position="105"/>
    </location>
</feature>
<organism evidence="11 12">
    <name type="scientific">Carnobacterium viridans</name>
    <dbReference type="NCBI Taxonomy" id="174587"/>
    <lineage>
        <taxon>Bacteria</taxon>
        <taxon>Bacillati</taxon>
        <taxon>Bacillota</taxon>
        <taxon>Bacilli</taxon>
        <taxon>Lactobacillales</taxon>
        <taxon>Carnobacteriaceae</taxon>
        <taxon>Carnobacterium</taxon>
    </lineage>
</organism>
<dbReference type="InterPro" id="IPR004772">
    <property type="entry name" value="TrkH"/>
</dbReference>
<dbReference type="PANTHER" id="PTHR32024:SF1">
    <property type="entry name" value="KTR SYSTEM POTASSIUM UPTAKE PROTEIN B"/>
    <property type="match status" value="1"/>
</dbReference>
<evidence type="ECO:0000313" key="12">
    <source>
        <dbReference type="Proteomes" id="UP000199481"/>
    </source>
</evidence>
<dbReference type="Proteomes" id="UP000199481">
    <property type="component" value="Unassembled WGS sequence"/>
</dbReference>
<evidence type="ECO:0000256" key="10">
    <source>
        <dbReference type="SAM" id="Phobius"/>
    </source>
</evidence>
<feature type="transmembrane region" description="Helical" evidence="10">
    <location>
        <begin position="231"/>
        <end position="252"/>
    </location>
</feature>
<feature type="transmembrane region" description="Helical" evidence="10">
    <location>
        <begin position="50"/>
        <end position="69"/>
    </location>
</feature>
<keyword evidence="2" id="KW-0813">Transport</keyword>
<feature type="transmembrane region" description="Helical" evidence="10">
    <location>
        <begin position="354"/>
        <end position="374"/>
    </location>
</feature>
<keyword evidence="6" id="KW-0630">Potassium</keyword>
<keyword evidence="12" id="KW-1185">Reference proteome</keyword>
<dbReference type="OrthoDB" id="9810952at2"/>
<evidence type="ECO:0000256" key="3">
    <source>
        <dbReference type="ARBA" id="ARBA00022475"/>
    </source>
</evidence>
<dbReference type="GO" id="GO:0015379">
    <property type="term" value="F:potassium:chloride symporter activity"/>
    <property type="evidence" value="ECO:0007669"/>
    <property type="project" value="InterPro"/>
</dbReference>
<name>A0A1H1AW96_9LACT</name>
<feature type="transmembrane region" description="Helical" evidence="10">
    <location>
        <begin position="315"/>
        <end position="333"/>
    </location>
</feature>
<dbReference type="AlphaFoldDB" id="A0A1H1AW96"/>
<feature type="transmembrane region" description="Helical" evidence="10">
    <location>
        <begin position="289"/>
        <end position="309"/>
    </location>
</feature>
<keyword evidence="8" id="KW-0406">Ion transport</keyword>
<proteinExistence type="predicted"/>
<protein>
    <submittedName>
        <fullName evidence="11">Trk system potassium uptake protein TrkH</fullName>
    </submittedName>
</protein>
<reference evidence="12" key="1">
    <citation type="submission" date="2016-10" db="EMBL/GenBank/DDBJ databases">
        <authorList>
            <person name="Varghese N."/>
            <person name="Submissions S."/>
        </authorList>
    </citation>
    <scope>NUCLEOTIDE SEQUENCE [LARGE SCALE GENOMIC DNA]</scope>
    <source>
        <strain evidence="12">MPL-11</strain>
    </source>
</reference>
<evidence type="ECO:0000313" key="11">
    <source>
        <dbReference type="EMBL" id="SDQ43949.1"/>
    </source>
</evidence>
<feature type="transmembrane region" description="Helical" evidence="10">
    <location>
        <begin position="410"/>
        <end position="432"/>
    </location>
</feature>
<evidence type="ECO:0000256" key="6">
    <source>
        <dbReference type="ARBA" id="ARBA00022958"/>
    </source>
</evidence>
<dbReference type="EMBL" id="FNJW01000008">
    <property type="protein sequence ID" value="SDQ43949.1"/>
    <property type="molecule type" value="Genomic_DNA"/>
</dbReference>
<dbReference type="NCBIfam" id="TIGR00933">
    <property type="entry name" value="2a38"/>
    <property type="match status" value="1"/>
</dbReference>
<dbReference type="Pfam" id="PF02386">
    <property type="entry name" value="TrkH"/>
    <property type="match status" value="1"/>
</dbReference>
<evidence type="ECO:0000256" key="4">
    <source>
        <dbReference type="ARBA" id="ARBA00022538"/>
    </source>
</evidence>
<evidence type="ECO:0000256" key="5">
    <source>
        <dbReference type="ARBA" id="ARBA00022692"/>
    </source>
</evidence>
<feature type="transmembrane region" description="Helical" evidence="10">
    <location>
        <begin position="196"/>
        <end position="219"/>
    </location>
</feature>
<evidence type="ECO:0000256" key="9">
    <source>
        <dbReference type="ARBA" id="ARBA00023136"/>
    </source>
</evidence>
<keyword evidence="7 10" id="KW-1133">Transmembrane helix</keyword>
<comment type="subcellular location">
    <subcellularLocation>
        <location evidence="1">Cell membrane</location>
        <topology evidence="1">Multi-pass membrane protein</topology>
    </subcellularLocation>
</comment>
<feature type="transmembrane region" description="Helical" evidence="10">
    <location>
        <begin position="132"/>
        <end position="153"/>
    </location>
</feature>
<evidence type="ECO:0000256" key="1">
    <source>
        <dbReference type="ARBA" id="ARBA00004651"/>
    </source>
</evidence>
<dbReference type="PANTHER" id="PTHR32024">
    <property type="entry name" value="TRK SYSTEM POTASSIUM UPTAKE PROTEIN TRKG-RELATED"/>
    <property type="match status" value="1"/>
</dbReference>
<keyword evidence="9 10" id="KW-0472">Membrane</keyword>
<sequence length="449" mass="48940">MNKIILKGYLKQSTSRLNPSMTVVTSFFILILMGTVLLKLPIATTQTISWIDTLFTATSAVTVTGLIVVDTGTAFTLFGQTVIMFLMQLGGLGLMTSAVFIFFIFKRKIGMQQRNLIKTSLNQDSSGGIIRLVRYLLFFSFSIELVGFILLAIKWIPEFGLKKGSFYSLFHTVAAFNNAGFSLWSDNLSNYVGDPVVNLTITSMFILGGIGFTVLLDVWNKKKFKSLTLHSKVMIVGTLVINIIAILSIFILEYSNPQTLGNLSFGDKVWSAYFQGLTPRTAGFNSIDITALTVPAMLLTVLLMFIGAGSASTGSGIKLSTFIILLLTTITILKGGEEVSLFGRRIKSNAVLRAFTLTMVSFLLVFIAILILTITENGPFIAITFEVVSAFGTVGLSAGLTSELSTIGKFVIMIVMFIGRLGPVTIASTLIARKENSLLRYPQEDVFIG</sequence>
<dbReference type="InterPro" id="IPR003445">
    <property type="entry name" value="Cat_transpt"/>
</dbReference>
<keyword evidence="4" id="KW-0633">Potassium transport</keyword>
<evidence type="ECO:0000256" key="2">
    <source>
        <dbReference type="ARBA" id="ARBA00022448"/>
    </source>
</evidence>
<feature type="transmembrane region" description="Helical" evidence="10">
    <location>
        <begin position="20"/>
        <end position="38"/>
    </location>
</feature>
<dbReference type="GO" id="GO:0005886">
    <property type="term" value="C:plasma membrane"/>
    <property type="evidence" value="ECO:0007669"/>
    <property type="project" value="UniProtKB-SubCell"/>
</dbReference>